<sequence length="462" mass="52779">MATPLRISPVRTELRGNGAVSDHARCWRHNEESGFLDPVWPSDPPDNSAVLEVARAYLPSNYDADIDKMSISHGAFHRLYHIPERDSSRSYLMRLAIPVEPFYKTESEVATMTYLREQTSIPIPAVVAWSSNAANSVLGFEWILMETVDGVTLESVWDRMEFEDKKTLTKAIASHMSQFLNLRFTLLGNIYFADKWNEVSYPLYSSSRSSQPALSPREPDVDIGKNGKFVIGRMVSTEFFRDKRALLCTDRGPYETAKELAVTKVKLLGQRIRHLSHMPGTDYYCEVDEELYQRKTEVLQVFDKLEQVPAQIFSDSDGPEDLKVLWHADLSMLNILVDPTTFEVRGIVDWESVSIVPAWDVSDGIPRFLWGAEVEEPPPLGSLSEEDEARKVDIRNDWDLCRLRKAYTEIVGPIPDTTSVAENTLRHKIKLSSLLAIFEDLWTRTKYWLEDMDAEKEFVFVG</sequence>
<gene>
    <name evidence="1" type="ORF">F4820DRAFT_449579</name>
</gene>
<comment type="caution">
    <text evidence="1">The sequence shown here is derived from an EMBL/GenBank/DDBJ whole genome shotgun (WGS) entry which is preliminary data.</text>
</comment>
<proteinExistence type="predicted"/>
<evidence type="ECO:0000313" key="1">
    <source>
        <dbReference type="EMBL" id="KAI4863850.1"/>
    </source>
</evidence>
<dbReference type="EMBL" id="MU393496">
    <property type="protein sequence ID" value="KAI4863850.1"/>
    <property type="molecule type" value="Genomic_DNA"/>
</dbReference>
<reference evidence="1 2" key="1">
    <citation type="journal article" date="2022" name="New Phytol.">
        <title>Ecological generalism drives hyperdiversity of secondary metabolite gene clusters in xylarialean endophytes.</title>
        <authorList>
            <person name="Franco M.E.E."/>
            <person name="Wisecaver J.H."/>
            <person name="Arnold A.E."/>
            <person name="Ju Y.M."/>
            <person name="Slot J.C."/>
            <person name="Ahrendt S."/>
            <person name="Moore L.P."/>
            <person name="Eastman K.E."/>
            <person name="Scott K."/>
            <person name="Konkel Z."/>
            <person name="Mondo S.J."/>
            <person name="Kuo A."/>
            <person name="Hayes R.D."/>
            <person name="Haridas S."/>
            <person name="Andreopoulos B."/>
            <person name="Riley R."/>
            <person name="LaButti K."/>
            <person name="Pangilinan J."/>
            <person name="Lipzen A."/>
            <person name="Amirebrahimi M."/>
            <person name="Yan J."/>
            <person name="Adam C."/>
            <person name="Keymanesh K."/>
            <person name="Ng V."/>
            <person name="Louie K."/>
            <person name="Northen T."/>
            <person name="Drula E."/>
            <person name="Henrissat B."/>
            <person name="Hsieh H.M."/>
            <person name="Youens-Clark K."/>
            <person name="Lutzoni F."/>
            <person name="Miadlikowska J."/>
            <person name="Eastwood D.C."/>
            <person name="Hamelin R.C."/>
            <person name="Grigoriev I.V."/>
            <person name="U'Ren J.M."/>
        </authorList>
    </citation>
    <scope>NUCLEOTIDE SEQUENCE [LARGE SCALE GENOMIC DNA]</scope>
    <source>
        <strain evidence="1 2">CBS 119005</strain>
    </source>
</reference>
<organism evidence="1 2">
    <name type="scientific">Hypoxylon rubiginosum</name>
    <dbReference type="NCBI Taxonomy" id="110542"/>
    <lineage>
        <taxon>Eukaryota</taxon>
        <taxon>Fungi</taxon>
        <taxon>Dikarya</taxon>
        <taxon>Ascomycota</taxon>
        <taxon>Pezizomycotina</taxon>
        <taxon>Sordariomycetes</taxon>
        <taxon>Xylariomycetidae</taxon>
        <taxon>Xylariales</taxon>
        <taxon>Hypoxylaceae</taxon>
        <taxon>Hypoxylon</taxon>
    </lineage>
</organism>
<name>A0ACB9YY66_9PEZI</name>
<accession>A0ACB9YY66</accession>
<dbReference type="Proteomes" id="UP001497700">
    <property type="component" value="Unassembled WGS sequence"/>
</dbReference>
<keyword evidence="2" id="KW-1185">Reference proteome</keyword>
<evidence type="ECO:0000313" key="2">
    <source>
        <dbReference type="Proteomes" id="UP001497700"/>
    </source>
</evidence>
<protein>
    <submittedName>
        <fullName evidence="1">Phosphotransferase enzyme family-domain-containing protein</fullName>
    </submittedName>
</protein>